<dbReference type="SUPFAM" id="SSF53850">
    <property type="entry name" value="Periplasmic binding protein-like II"/>
    <property type="match status" value="1"/>
</dbReference>
<organism evidence="2 3">
    <name type="scientific">Candidatus Faeciplasma gallinarum</name>
    <dbReference type="NCBI Taxonomy" id="2840799"/>
    <lineage>
        <taxon>Bacteria</taxon>
        <taxon>Bacillati</taxon>
        <taxon>Bacillota</taxon>
        <taxon>Clostridia</taxon>
        <taxon>Eubacteriales</taxon>
        <taxon>Oscillospiraceae</taxon>
        <taxon>Oscillospiraceae incertae sedis</taxon>
        <taxon>Candidatus Faeciplasma</taxon>
    </lineage>
</organism>
<gene>
    <name evidence="2" type="ORF">IAD01_02495</name>
</gene>
<dbReference type="AlphaFoldDB" id="A0A9D1JI10"/>
<evidence type="ECO:0000256" key="1">
    <source>
        <dbReference type="SAM" id="SignalP"/>
    </source>
</evidence>
<sequence length="689" mass="76792">MKRSVCIILAAIMLITLVSCGKKTAPVSEHISQTAIPLSAITLNYTPTSLCAFKNIAFAIYDNKIIRYDVTDGSEEVIVAITDGSELLAVGCNSYYVAAVSDVYIYVYDYDGHTVALYPHSMSNITVSDVAVSSDYVAFGCTSRDIYGICVYDIDEMKISVIPSDEWKADEDAIPRRIDLSEDGDMYINMDHNLGPYGGSNTVCEYRIKSGKVRYSAETDVISPNGCFDSEGNFYALDSYLNDDSEFLQFISEFDRDELVFSDIALVDNDALYEKGITPVDVEILDRPEIGLYDRTIVYDDYYLEYADGDNFTIYNETANVIISFTRDTSLEPLIVLMPDSNYVHNFRSWAAEYMVQTGRQMIIQTYPAEKYIDNMYTKLMAEDSDFDVFFADESLLSSVIGSSMYVPLDSYEGIVYNFDNVYTEGVKEFMSTDDGIFGVPLQISFSGPLEIFDDNCTLPEMPTIDDIFALCDSLEGSGKKAFTMRTLLFKTVRNIVEEMIYQDGEIDEDVLAGYLERLKGYNDAGVLCDGEGEGIIGWGMIPFDFINLKIGNLEGRRIISSPTVGETKYMALSATAIINPASQNIDAAAELLELMSSEYVVYDNINYGLIIGKDPEKNPDYASLTDLQKGYVELVLSLYEHSKPERLGAIDDMTEFVNETVADLFDGKISSEKAADKIASKVTHAILE</sequence>
<dbReference type="PROSITE" id="PS51257">
    <property type="entry name" value="PROKAR_LIPOPROTEIN"/>
    <property type="match status" value="1"/>
</dbReference>
<dbReference type="EMBL" id="DVIR01000026">
    <property type="protein sequence ID" value="HIS24255.1"/>
    <property type="molecule type" value="Genomic_DNA"/>
</dbReference>
<accession>A0A9D1JI10</accession>
<comment type="caution">
    <text evidence="2">The sequence shown here is derived from an EMBL/GenBank/DDBJ whole genome shotgun (WGS) entry which is preliminary data.</text>
</comment>
<name>A0A9D1JI10_9FIRM</name>
<reference evidence="2" key="1">
    <citation type="submission" date="2020-10" db="EMBL/GenBank/DDBJ databases">
        <authorList>
            <person name="Gilroy R."/>
        </authorList>
    </citation>
    <scope>NUCLEOTIDE SEQUENCE</scope>
    <source>
        <strain evidence="2">CHK157-1446</strain>
    </source>
</reference>
<feature type="signal peptide" evidence="1">
    <location>
        <begin position="1"/>
        <end position="21"/>
    </location>
</feature>
<protein>
    <recommendedName>
        <fullName evidence="4">Extracellular solute-binding protein</fullName>
    </recommendedName>
</protein>
<keyword evidence="1" id="KW-0732">Signal</keyword>
<evidence type="ECO:0000313" key="3">
    <source>
        <dbReference type="Proteomes" id="UP000823982"/>
    </source>
</evidence>
<proteinExistence type="predicted"/>
<feature type="chain" id="PRO_5039370952" description="Extracellular solute-binding protein" evidence="1">
    <location>
        <begin position="22"/>
        <end position="689"/>
    </location>
</feature>
<dbReference type="Gene3D" id="3.40.190.10">
    <property type="entry name" value="Periplasmic binding protein-like II"/>
    <property type="match status" value="2"/>
</dbReference>
<dbReference type="Proteomes" id="UP000823982">
    <property type="component" value="Unassembled WGS sequence"/>
</dbReference>
<dbReference type="SUPFAM" id="SSF63829">
    <property type="entry name" value="Calcium-dependent phosphotriesterase"/>
    <property type="match status" value="1"/>
</dbReference>
<evidence type="ECO:0000313" key="2">
    <source>
        <dbReference type="EMBL" id="HIS24255.1"/>
    </source>
</evidence>
<reference evidence="2" key="2">
    <citation type="journal article" date="2021" name="PeerJ">
        <title>Extensive microbial diversity within the chicken gut microbiome revealed by metagenomics and culture.</title>
        <authorList>
            <person name="Gilroy R."/>
            <person name="Ravi A."/>
            <person name="Getino M."/>
            <person name="Pursley I."/>
            <person name="Horton D.L."/>
            <person name="Alikhan N.F."/>
            <person name="Baker D."/>
            <person name="Gharbi K."/>
            <person name="Hall N."/>
            <person name="Watson M."/>
            <person name="Adriaenssens E.M."/>
            <person name="Foster-Nyarko E."/>
            <person name="Jarju S."/>
            <person name="Secka A."/>
            <person name="Antonio M."/>
            <person name="Oren A."/>
            <person name="Chaudhuri R.R."/>
            <person name="La Ragione R."/>
            <person name="Hildebrand F."/>
            <person name="Pallen M.J."/>
        </authorList>
    </citation>
    <scope>NUCLEOTIDE SEQUENCE</scope>
    <source>
        <strain evidence="2">CHK157-1446</strain>
    </source>
</reference>
<evidence type="ECO:0008006" key="4">
    <source>
        <dbReference type="Google" id="ProtNLM"/>
    </source>
</evidence>